<dbReference type="Pfam" id="PF05130">
    <property type="entry name" value="FlgN"/>
    <property type="match status" value="1"/>
</dbReference>
<evidence type="ECO:0000256" key="4">
    <source>
        <dbReference type="SAM" id="Coils"/>
    </source>
</evidence>
<evidence type="ECO:0000313" key="5">
    <source>
        <dbReference type="EMBL" id="MBO8457975.1"/>
    </source>
</evidence>
<evidence type="ECO:0000256" key="2">
    <source>
        <dbReference type="ARBA" id="ARBA00007703"/>
    </source>
</evidence>
<evidence type="ECO:0000256" key="1">
    <source>
        <dbReference type="ARBA" id="ARBA00002397"/>
    </source>
</evidence>
<dbReference type="Proteomes" id="UP000823638">
    <property type="component" value="Unassembled WGS sequence"/>
</dbReference>
<dbReference type="GO" id="GO:0044780">
    <property type="term" value="P:bacterial-type flagellum assembly"/>
    <property type="evidence" value="ECO:0007669"/>
    <property type="project" value="InterPro"/>
</dbReference>
<dbReference type="AlphaFoldDB" id="A0A9D9HQ80"/>
<feature type="coiled-coil region" evidence="4">
    <location>
        <begin position="91"/>
        <end position="118"/>
    </location>
</feature>
<keyword evidence="3" id="KW-1005">Bacterial flagellum biogenesis</keyword>
<reference evidence="5" key="2">
    <citation type="journal article" date="2021" name="PeerJ">
        <title>Extensive microbial diversity within the chicken gut microbiome revealed by metagenomics and culture.</title>
        <authorList>
            <person name="Gilroy R."/>
            <person name="Ravi A."/>
            <person name="Getino M."/>
            <person name="Pursley I."/>
            <person name="Horton D.L."/>
            <person name="Alikhan N.F."/>
            <person name="Baker D."/>
            <person name="Gharbi K."/>
            <person name="Hall N."/>
            <person name="Watson M."/>
            <person name="Adriaenssens E.M."/>
            <person name="Foster-Nyarko E."/>
            <person name="Jarju S."/>
            <person name="Secka A."/>
            <person name="Antonio M."/>
            <person name="Oren A."/>
            <person name="Chaudhuri R.R."/>
            <person name="La Ragione R."/>
            <person name="Hildebrand F."/>
            <person name="Pallen M.J."/>
        </authorList>
    </citation>
    <scope>NUCLEOTIDE SEQUENCE</scope>
    <source>
        <strain evidence="5">10532</strain>
    </source>
</reference>
<keyword evidence="5" id="KW-0969">Cilium</keyword>
<comment type="function">
    <text evidence="1">Required for the efficient initiation of filament assembly.</text>
</comment>
<sequence length="155" mass="18137">METISEQELAERVALLKRFKALLESQRSKFNDYLNVLESQSRFIKEGNIEAVQSHTELENQILNQISGMEKVIQPIEKMYRDAYPQGHGEIPVLKTDLKKLREKVQQQNRLNRDLLEQQMLLMKNQLKNFTNPYSRGKSVYNQGSRLGGMIDIRQ</sequence>
<proteinExistence type="inferred from homology"/>
<dbReference type="EMBL" id="JADIMM010000082">
    <property type="protein sequence ID" value="MBO8457975.1"/>
    <property type="molecule type" value="Genomic_DNA"/>
</dbReference>
<name>A0A9D9HQ80_9SPIR</name>
<protein>
    <submittedName>
        <fullName evidence="5">Flagellar export chaperone FlgN</fullName>
    </submittedName>
</protein>
<keyword evidence="5" id="KW-0966">Cell projection</keyword>
<evidence type="ECO:0000313" key="6">
    <source>
        <dbReference type="Proteomes" id="UP000823638"/>
    </source>
</evidence>
<keyword evidence="5" id="KW-0282">Flagellum</keyword>
<comment type="caution">
    <text evidence="5">The sequence shown here is derived from an EMBL/GenBank/DDBJ whole genome shotgun (WGS) entry which is preliminary data.</text>
</comment>
<keyword evidence="4" id="KW-0175">Coiled coil</keyword>
<dbReference type="SUPFAM" id="SSF140566">
    <property type="entry name" value="FlgN-like"/>
    <property type="match status" value="1"/>
</dbReference>
<dbReference type="InterPro" id="IPR007809">
    <property type="entry name" value="FlgN-like"/>
</dbReference>
<comment type="similarity">
    <text evidence="2">Belongs to the FlgN family.</text>
</comment>
<dbReference type="InterPro" id="IPR036679">
    <property type="entry name" value="FlgN-like_sf"/>
</dbReference>
<organism evidence="5 6">
    <name type="scientific">Candidatus Gallitreponema excrementavium</name>
    <dbReference type="NCBI Taxonomy" id="2840840"/>
    <lineage>
        <taxon>Bacteria</taxon>
        <taxon>Pseudomonadati</taxon>
        <taxon>Spirochaetota</taxon>
        <taxon>Spirochaetia</taxon>
        <taxon>Spirochaetales</taxon>
        <taxon>Candidatus Gallitreponema</taxon>
    </lineage>
</organism>
<accession>A0A9D9HQ80</accession>
<reference evidence="5" key="1">
    <citation type="submission" date="2020-10" db="EMBL/GenBank/DDBJ databases">
        <authorList>
            <person name="Gilroy R."/>
        </authorList>
    </citation>
    <scope>NUCLEOTIDE SEQUENCE</scope>
    <source>
        <strain evidence="5">10532</strain>
    </source>
</reference>
<gene>
    <name evidence="5" type="primary">flgN</name>
    <name evidence="5" type="ORF">IAA81_07080</name>
</gene>
<evidence type="ECO:0000256" key="3">
    <source>
        <dbReference type="ARBA" id="ARBA00022795"/>
    </source>
</evidence>